<dbReference type="Proteomes" id="UP001596091">
    <property type="component" value="Unassembled WGS sequence"/>
</dbReference>
<dbReference type="EMBL" id="JBHSPH010000010">
    <property type="protein sequence ID" value="MFC5864748.1"/>
    <property type="molecule type" value="Genomic_DNA"/>
</dbReference>
<dbReference type="RefSeq" id="WP_263332626.1">
    <property type="nucleotide sequence ID" value="NZ_JAGSYH010000001.1"/>
</dbReference>
<evidence type="ECO:0008006" key="3">
    <source>
        <dbReference type="Google" id="ProtNLM"/>
    </source>
</evidence>
<name>A0ABW1EP87_9BACT</name>
<comment type="caution">
    <text evidence="1">The sequence shown here is derived from an EMBL/GenBank/DDBJ whole genome shotgun (WGS) entry which is preliminary data.</text>
</comment>
<organism evidence="1 2">
    <name type="scientific">Acidicapsa dinghuensis</name>
    <dbReference type="NCBI Taxonomy" id="2218256"/>
    <lineage>
        <taxon>Bacteria</taxon>
        <taxon>Pseudomonadati</taxon>
        <taxon>Acidobacteriota</taxon>
        <taxon>Terriglobia</taxon>
        <taxon>Terriglobales</taxon>
        <taxon>Acidobacteriaceae</taxon>
        <taxon>Acidicapsa</taxon>
    </lineage>
</organism>
<reference evidence="2" key="1">
    <citation type="journal article" date="2019" name="Int. J. Syst. Evol. Microbiol.">
        <title>The Global Catalogue of Microorganisms (GCM) 10K type strain sequencing project: providing services to taxonomists for standard genome sequencing and annotation.</title>
        <authorList>
            <consortium name="The Broad Institute Genomics Platform"/>
            <consortium name="The Broad Institute Genome Sequencing Center for Infectious Disease"/>
            <person name="Wu L."/>
            <person name="Ma J."/>
        </authorList>
    </citation>
    <scope>NUCLEOTIDE SEQUENCE [LARGE SCALE GENOMIC DNA]</scope>
    <source>
        <strain evidence="2">JCM 4087</strain>
    </source>
</reference>
<evidence type="ECO:0000313" key="2">
    <source>
        <dbReference type="Proteomes" id="UP001596091"/>
    </source>
</evidence>
<accession>A0ABW1EP87</accession>
<protein>
    <recommendedName>
        <fullName evidence="3">Phage tail protein</fullName>
    </recommendedName>
</protein>
<gene>
    <name evidence="1" type="ORF">ACFPT7_20735</name>
</gene>
<proteinExistence type="predicted"/>
<keyword evidence="2" id="KW-1185">Reference proteome</keyword>
<sequence>MAVIHWTEVQAYVIVAITGFGPSGHDPTQLPNINLSDLDGPTTENIRDHGKFKWERWNYGIPKHEIANDGVPQLMDWFQRQYPRARALKVQAKGYGGFVLNLTWMIDDANHGYKRLFNFHVKINAGSMDLKTLFASGAQGQQKDAAMDAMFPALGSK</sequence>
<evidence type="ECO:0000313" key="1">
    <source>
        <dbReference type="EMBL" id="MFC5864748.1"/>
    </source>
</evidence>